<reference evidence="4 5" key="1">
    <citation type="submission" date="2023-12" db="EMBL/GenBank/DDBJ databases">
        <title>Amycolatopsis sp. V23-08.</title>
        <authorList>
            <person name="Somphong A."/>
        </authorList>
    </citation>
    <scope>NUCLEOTIDE SEQUENCE [LARGE SCALE GENOMIC DNA]</scope>
    <source>
        <strain evidence="4 5">V23-08</strain>
    </source>
</reference>
<organism evidence="4 5">
    <name type="scientific">Amycolatopsis heterodermiae</name>
    <dbReference type="NCBI Taxonomy" id="3110235"/>
    <lineage>
        <taxon>Bacteria</taxon>
        <taxon>Bacillati</taxon>
        <taxon>Actinomycetota</taxon>
        <taxon>Actinomycetes</taxon>
        <taxon>Pseudonocardiales</taxon>
        <taxon>Pseudonocardiaceae</taxon>
        <taxon>Amycolatopsis</taxon>
    </lineage>
</organism>
<evidence type="ECO:0000259" key="3">
    <source>
        <dbReference type="Pfam" id="PF03061"/>
    </source>
</evidence>
<feature type="region of interest" description="Disordered" evidence="2">
    <location>
        <begin position="1"/>
        <end position="64"/>
    </location>
</feature>
<name>A0ABU5QY92_9PSEU</name>
<dbReference type="Proteomes" id="UP001304298">
    <property type="component" value="Unassembled WGS sequence"/>
</dbReference>
<evidence type="ECO:0000313" key="4">
    <source>
        <dbReference type="EMBL" id="MEA5358886.1"/>
    </source>
</evidence>
<sequence length="190" mass="19979">MRPSTGSCPTTTSTSTSGGSARPSTTTRSCCSSTRSADARYARGNRPAAPPSGKLRGMTDPEGTQLFHRSMPFSERLGVEVREHGPALVRSRLKWDESLCTLGGVLHGGALMALADSTGAVCAFLNLPEGGQGTTTVESKTNFLRAVRSGYATASSRPLHAGRKFVVVETEVHDDDGKLVAKVTQTQAVL</sequence>
<dbReference type="Gene3D" id="3.10.129.10">
    <property type="entry name" value="Hotdog Thioesterase"/>
    <property type="match status" value="1"/>
</dbReference>
<gene>
    <name evidence="4" type="ORF">VA596_05015</name>
</gene>
<dbReference type="NCBIfam" id="TIGR00369">
    <property type="entry name" value="unchar_dom_1"/>
    <property type="match status" value="1"/>
</dbReference>
<dbReference type="Pfam" id="PF03061">
    <property type="entry name" value="4HBT"/>
    <property type="match status" value="1"/>
</dbReference>
<evidence type="ECO:0000313" key="5">
    <source>
        <dbReference type="Proteomes" id="UP001304298"/>
    </source>
</evidence>
<dbReference type="CDD" id="cd03443">
    <property type="entry name" value="PaaI_thioesterase"/>
    <property type="match status" value="1"/>
</dbReference>
<proteinExistence type="predicted"/>
<feature type="compositionally biased region" description="Low complexity" evidence="2">
    <location>
        <begin position="1"/>
        <end position="36"/>
    </location>
</feature>
<keyword evidence="1 4" id="KW-0378">Hydrolase</keyword>
<dbReference type="InterPro" id="IPR003736">
    <property type="entry name" value="PAAI_dom"/>
</dbReference>
<accession>A0ABU5QY92</accession>
<protein>
    <submittedName>
        <fullName evidence="4">PaaI family thioesterase</fullName>
        <ecNumber evidence="4">3.1.2.-</ecNumber>
    </submittedName>
</protein>
<dbReference type="EMBL" id="JAYFSI010000001">
    <property type="protein sequence ID" value="MEA5358886.1"/>
    <property type="molecule type" value="Genomic_DNA"/>
</dbReference>
<keyword evidence="5" id="KW-1185">Reference proteome</keyword>
<feature type="domain" description="Thioesterase" evidence="3">
    <location>
        <begin position="103"/>
        <end position="181"/>
    </location>
</feature>
<dbReference type="PANTHER" id="PTHR43240:SF8">
    <property type="entry name" value="PHENYLACETIC ACID DEGRADATION-RELATED PROTEIN"/>
    <property type="match status" value="1"/>
</dbReference>
<dbReference type="InterPro" id="IPR029069">
    <property type="entry name" value="HotDog_dom_sf"/>
</dbReference>
<dbReference type="GO" id="GO:0016787">
    <property type="term" value="F:hydrolase activity"/>
    <property type="evidence" value="ECO:0007669"/>
    <property type="project" value="UniProtKB-KW"/>
</dbReference>
<dbReference type="EC" id="3.1.2.-" evidence="4"/>
<evidence type="ECO:0000256" key="2">
    <source>
        <dbReference type="SAM" id="MobiDB-lite"/>
    </source>
</evidence>
<dbReference type="PANTHER" id="PTHR43240">
    <property type="entry name" value="1,4-DIHYDROXY-2-NAPHTHOYL-COA THIOESTERASE 1"/>
    <property type="match status" value="1"/>
</dbReference>
<evidence type="ECO:0000256" key="1">
    <source>
        <dbReference type="ARBA" id="ARBA00022801"/>
    </source>
</evidence>
<comment type="caution">
    <text evidence="4">The sequence shown here is derived from an EMBL/GenBank/DDBJ whole genome shotgun (WGS) entry which is preliminary data.</text>
</comment>
<dbReference type="InterPro" id="IPR006683">
    <property type="entry name" value="Thioestr_dom"/>
</dbReference>
<dbReference type="SUPFAM" id="SSF54637">
    <property type="entry name" value="Thioesterase/thiol ester dehydrase-isomerase"/>
    <property type="match status" value="1"/>
</dbReference>